<dbReference type="EMBL" id="MGGD01000042">
    <property type="protein sequence ID" value="OGM20168.1"/>
    <property type="molecule type" value="Genomic_DNA"/>
</dbReference>
<evidence type="ECO:0000313" key="1">
    <source>
        <dbReference type="EMBL" id="OGM20168.1"/>
    </source>
</evidence>
<evidence type="ECO:0000313" key="2">
    <source>
        <dbReference type="Proteomes" id="UP000176741"/>
    </source>
</evidence>
<dbReference type="NCBIfam" id="TIGR03833">
    <property type="entry name" value="YwbE family protein"/>
    <property type="match status" value="1"/>
</dbReference>
<dbReference type="PANTHER" id="PTHR40069:SF1">
    <property type="entry name" value="YWBE PROTEIN"/>
    <property type="match status" value="1"/>
</dbReference>
<proteinExistence type="predicted"/>
<name>A0A1F7Y0J1_9BACT</name>
<accession>A0A1F7Y0J1</accession>
<reference evidence="1 2" key="1">
    <citation type="journal article" date="2016" name="Nat. Commun.">
        <title>Thousands of microbial genomes shed light on interconnected biogeochemical processes in an aquifer system.</title>
        <authorList>
            <person name="Anantharaman K."/>
            <person name="Brown C.T."/>
            <person name="Hug L.A."/>
            <person name="Sharon I."/>
            <person name="Castelle C.J."/>
            <person name="Probst A.J."/>
            <person name="Thomas B.C."/>
            <person name="Singh A."/>
            <person name="Wilkins M.J."/>
            <person name="Karaoz U."/>
            <person name="Brodie E.L."/>
            <person name="Williams K.H."/>
            <person name="Hubbard S.S."/>
            <person name="Banfield J.F."/>
        </authorList>
    </citation>
    <scope>NUCLEOTIDE SEQUENCE [LARGE SCALE GENOMIC DNA]</scope>
</reference>
<dbReference type="Proteomes" id="UP000176741">
    <property type="component" value="Unassembled WGS sequence"/>
</dbReference>
<protein>
    <recommendedName>
        <fullName evidence="3">YwbE family protein</fullName>
    </recommendedName>
</protein>
<organism evidence="1 2">
    <name type="scientific">Candidatus Woesebacteria bacterium RIFCSPHIGHO2_01_FULL_38_26b</name>
    <dbReference type="NCBI Taxonomy" id="1802491"/>
    <lineage>
        <taxon>Bacteria</taxon>
        <taxon>Candidatus Woeseibacteriota</taxon>
    </lineage>
</organism>
<dbReference type="AlphaFoldDB" id="A0A1F7Y0J1"/>
<evidence type="ECO:0008006" key="3">
    <source>
        <dbReference type="Google" id="ProtNLM"/>
    </source>
</evidence>
<dbReference type="InterPro" id="IPR019240">
    <property type="entry name" value="DUF2196"/>
</dbReference>
<sequence length="65" mass="7194">MDDIFPTRDKLLTGTSVIIIEKHNQRSGIESAGKIERILSPGFSHPHGIKVMLTDGRVGRVKRIA</sequence>
<dbReference type="PANTHER" id="PTHR40069">
    <property type="entry name" value="YWBE PROTEIN"/>
    <property type="match status" value="1"/>
</dbReference>
<gene>
    <name evidence="1" type="ORF">A2771_04420</name>
</gene>
<dbReference type="Pfam" id="PF09962">
    <property type="entry name" value="DUF2196"/>
    <property type="match status" value="1"/>
</dbReference>
<comment type="caution">
    <text evidence="1">The sequence shown here is derived from an EMBL/GenBank/DDBJ whole genome shotgun (WGS) entry which is preliminary data.</text>
</comment>